<dbReference type="InterPro" id="IPR043605">
    <property type="entry name" value="DUF883_C"/>
</dbReference>
<sequence length="126" mass="13837">MTAFFHTRDALDDSLHATRRHAKRIASRGRHAVDDIGDELRTLLDQLQASLADGTQADLGTLRNQLQERIGAVRAKLDSTRGHARERAKAAFDQTDEFVHQKPWQTMAALAGIALIVGAVIGRKSA</sequence>
<dbReference type="GO" id="GO:0043022">
    <property type="term" value="F:ribosome binding"/>
    <property type="evidence" value="ECO:0007669"/>
    <property type="project" value="InterPro"/>
</dbReference>
<dbReference type="RefSeq" id="WP_175106518.1">
    <property type="nucleotide sequence ID" value="NZ_CADIKM010000022.1"/>
</dbReference>
<organism evidence="2 3">
    <name type="scientific">Pararobbsia alpina</name>
    <dbReference type="NCBI Taxonomy" id="621374"/>
    <lineage>
        <taxon>Bacteria</taxon>
        <taxon>Pseudomonadati</taxon>
        <taxon>Pseudomonadota</taxon>
        <taxon>Betaproteobacteria</taxon>
        <taxon>Burkholderiales</taxon>
        <taxon>Burkholderiaceae</taxon>
        <taxon>Pararobbsia</taxon>
    </lineage>
</organism>
<dbReference type="Pfam" id="PF19029">
    <property type="entry name" value="DUF883_C"/>
    <property type="match status" value="1"/>
</dbReference>
<keyword evidence="3" id="KW-1185">Reference proteome</keyword>
<dbReference type="Gene3D" id="1.20.120.20">
    <property type="entry name" value="Apolipoprotein"/>
    <property type="match status" value="1"/>
</dbReference>
<dbReference type="PANTHER" id="PTHR35893:SF3">
    <property type="entry name" value="INNER MEMBRANE PROTEIN"/>
    <property type="match status" value="1"/>
</dbReference>
<reference evidence="2 3" key="1">
    <citation type="submission" date="2020-04" db="EMBL/GenBank/DDBJ databases">
        <authorList>
            <person name="De Canck E."/>
        </authorList>
    </citation>
    <scope>NUCLEOTIDE SEQUENCE [LARGE SCALE GENOMIC DNA]</scope>
    <source>
        <strain evidence="2 3">LMG 28138</strain>
    </source>
</reference>
<feature type="domain" description="DUF883" evidence="1">
    <location>
        <begin position="95"/>
        <end position="124"/>
    </location>
</feature>
<evidence type="ECO:0000259" key="1">
    <source>
        <dbReference type="Pfam" id="PF19029"/>
    </source>
</evidence>
<evidence type="ECO:0000313" key="2">
    <source>
        <dbReference type="EMBL" id="CAB3795893.1"/>
    </source>
</evidence>
<gene>
    <name evidence="2" type="ORF">LMG28138_03968</name>
</gene>
<proteinExistence type="predicted"/>
<evidence type="ECO:0000313" key="3">
    <source>
        <dbReference type="Proteomes" id="UP000494115"/>
    </source>
</evidence>
<name>A0A6S7D4L1_9BURK</name>
<dbReference type="AlphaFoldDB" id="A0A6S7D4L1"/>
<dbReference type="PANTHER" id="PTHR35893">
    <property type="entry name" value="INNER MEMBRANE PROTEIN-RELATED"/>
    <property type="match status" value="1"/>
</dbReference>
<dbReference type="EMBL" id="CADIKM010000022">
    <property type="protein sequence ID" value="CAB3795893.1"/>
    <property type="molecule type" value="Genomic_DNA"/>
</dbReference>
<protein>
    <recommendedName>
        <fullName evidence="1">DUF883 domain-containing protein</fullName>
    </recommendedName>
</protein>
<accession>A0A6S7D4L1</accession>
<dbReference type="InterPro" id="IPR010279">
    <property type="entry name" value="YqjD/ElaB"/>
</dbReference>
<dbReference type="Proteomes" id="UP000494115">
    <property type="component" value="Unassembled WGS sequence"/>
</dbReference>